<dbReference type="InterPro" id="IPR006311">
    <property type="entry name" value="TAT_signal"/>
</dbReference>
<comment type="similarity">
    <text evidence="1">Belongs to the bacterial solute-binding protein 1 family.</text>
</comment>
<dbReference type="PROSITE" id="PS51318">
    <property type="entry name" value="TAT"/>
    <property type="match status" value="1"/>
</dbReference>
<dbReference type="PANTHER" id="PTHR43649">
    <property type="entry name" value="ARABINOSE-BINDING PROTEIN-RELATED"/>
    <property type="match status" value="1"/>
</dbReference>
<evidence type="ECO:0000256" key="1">
    <source>
        <dbReference type="ARBA" id="ARBA00008520"/>
    </source>
</evidence>
<organism evidence="3 4">
    <name type="scientific">Microlunatus soli</name>
    <dbReference type="NCBI Taxonomy" id="630515"/>
    <lineage>
        <taxon>Bacteria</taxon>
        <taxon>Bacillati</taxon>
        <taxon>Actinomycetota</taxon>
        <taxon>Actinomycetes</taxon>
        <taxon>Propionibacteriales</taxon>
        <taxon>Propionibacteriaceae</taxon>
        <taxon>Microlunatus</taxon>
    </lineage>
</organism>
<dbReference type="Gene3D" id="3.40.190.10">
    <property type="entry name" value="Periplasmic binding protein-like II"/>
    <property type="match status" value="2"/>
</dbReference>
<evidence type="ECO:0000256" key="2">
    <source>
        <dbReference type="ARBA" id="ARBA00022448"/>
    </source>
</evidence>
<sequence length="455" mass="49109">MNQASMNPAPAATAATAGIRRTVFGSSVVGRRSLLGAAAALSGAALTGCIGSGGGSPKPVASGAKNANAPLTLQIAFSEPKVRDALLTVVKEFPGPKTTVNAVASEQFRAQLSTYLTSATPPDVIGWLAGSVARDYAKQGLLLDVSDMWTGDGVCANFSPALKALSSTEDGKQIFIPTSYYWWSIFYRKSAFKGWGVEPPTTWDDFIKLCNTLKKKGINPLTNGIGSTPWMASGWFDYLNLRINGAPYHRELLAGEHSFTDPQVVKVMQEYKRILPYFDPNMTSYDNQTAVTPLVQKKAAMFLTGSFISTAVPKSVVDDLDFFSVPTIDPSIASAEEAPTDGYMASAKAPNPTGAKELMAYLAKPDPQQKYIELSASATIPTSPDVDTSNFSPMVKKGLALLDKTKEITQFFNRDSSDELQLTADKALTRFIDHPDELTSILKDWQKSAEKVWKS</sequence>
<dbReference type="SUPFAM" id="SSF53850">
    <property type="entry name" value="Periplasmic binding protein-like II"/>
    <property type="match status" value="1"/>
</dbReference>
<dbReference type="InterPro" id="IPR050490">
    <property type="entry name" value="Bact_solute-bd_prot1"/>
</dbReference>
<dbReference type="EMBL" id="LT629772">
    <property type="protein sequence ID" value="SDS58518.1"/>
    <property type="molecule type" value="Genomic_DNA"/>
</dbReference>
<accession>A0A1H1TEB7</accession>
<name>A0A1H1TEB7_9ACTN</name>
<dbReference type="InterPro" id="IPR006059">
    <property type="entry name" value="SBP"/>
</dbReference>
<keyword evidence="4" id="KW-1185">Reference proteome</keyword>
<proteinExistence type="inferred from homology"/>
<protein>
    <submittedName>
        <fullName evidence="3">Carbohydrate ABC transporter substrate-binding protein, CUT1 family</fullName>
    </submittedName>
</protein>
<dbReference type="Pfam" id="PF01547">
    <property type="entry name" value="SBP_bac_1"/>
    <property type="match status" value="1"/>
</dbReference>
<dbReference type="PANTHER" id="PTHR43649:SF29">
    <property type="entry name" value="OSMOPROTECTIVE COMPOUNDS-BINDING PROTEIN GGTB"/>
    <property type="match status" value="1"/>
</dbReference>
<gene>
    <name evidence="3" type="ORF">SAMN04489812_2361</name>
</gene>
<evidence type="ECO:0000313" key="4">
    <source>
        <dbReference type="Proteomes" id="UP000199103"/>
    </source>
</evidence>
<keyword evidence="2" id="KW-0813">Transport</keyword>
<dbReference type="RefSeq" id="WP_197680085.1">
    <property type="nucleotide sequence ID" value="NZ_LT629772.1"/>
</dbReference>
<dbReference type="STRING" id="630515.SAMN04489812_2361"/>
<dbReference type="AlphaFoldDB" id="A0A1H1TEB7"/>
<evidence type="ECO:0000313" key="3">
    <source>
        <dbReference type="EMBL" id="SDS58518.1"/>
    </source>
</evidence>
<reference evidence="3 4" key="1">
    <citation type="submission" date="2016-10" db="EMBL/GenBank/DDBJ databases">
        <authorList>
            <person name="de Groot N.N."/>
        </authorList>
    </citation>
    <scope>NUCLEOTIDE SEQUENCE [LARGE SCALE GENOMIC DNA]</scope>
    <source>
        <strain evidence="3 4">DSM 21800</strain>
    </source>
</reference>
<dbReference type="Proteomes" id="UP000199103">
    <property type="component" value="Chromosome I"/>
</dbReference>